<evidence type="ECO:0000256" key="2">
    <source>
        <dbReference type="ARBA" id="ARBA00011900"/>
    </source>
</evidence>
<dbReference type="Gene3D" id="3.40.50.150">
    <property type="entry name" value="Vaccinia Virus protein VP39"/>
    <property type="match status" value="1"/>
</dbReference>
<organism evidence="7 8">
    <name type="scientific">Novosphingobium guangzhouense</name>
    <dbReference type="NCBI Taxonomy" id="1850347"/>
    <lineage>
        <taxon>Bacteria</taxon>
        <taxon>Pseudomonadati</taxon>
        <taxon>Pseudomonadota</taxon>
        <taxon>Alphaproteobacteria</taxon>
        <taxon>Sphingomonadales</taxon>
        <taxon>Sphingomonadaceae</taxon>
        <taxon>Novosphingobium</taxon>
    </lineage>
</organism>
<evidence type="ECO:0000313" key="7">
    <source>
        <dbReference type="EMBL" id="PNU06057.1"/>
    </source>
</evidence>
<evidence type="ECO:0000256" key="3">
    <source>
        <dbReference type="ARBA" id="ARBA00022603"/>
    </source>
</evidence>
<dbReference type="InterPro" id="IPR003356">
    <property type="entry name" value="DNA_methylase_A-5"/>
</dbReference>
<reference evidence="7 8" key="1">
    <citation type="submission" date="2016-05" db="EMBL/GenBank/DDBJ databases">
        <title>Complete genome sequence of Novosphingobium guangzhouense SA925(T).</title>
        <authorList>
            <person name="Sha S."/>
        </authorList>
    </citation>
    <scope>NUCLEOTIDE SEQUENCE [LARGE SCALE GENOMIC DNA]</scope>
    <source>
        <strain evidence="7 8">SA925</strain>
    </source>
</reference>
<dbReference type="PANTHER" id="PTHR33841">
    <property type="entry name" value="DNA METHYLTRANSFERASE YEEA-RELATED"/>
    <property type="match status" value="1"/>
</dbReference>
<gene>
    <name evidence="7" type="ORF">A8V01_13415</name>
</gene>
<dbReference type="PRINTS" id="PR00507">
    <property type="entry name" value="N12N6MTFRASE"/>
</dbReference>
<dbReference type="PANTHER" id="PTHR33841:SF1">
    <property type="entry name" value="DNA METHYLTRANSFERASE A"/>
    <property type="match status" value="1"/>
</dbReference>
<evidence type="ECO:0000313" key="8">
    <source>
        <dbReference type="Proteomes" id="UP000236327"/>
    </source>
</evidence>
<comment type="similarity">
    <text evidence="1">Belongs to the N(4)/N(6)-methyltransferase family.</text>
</comment>
<keyword evidence="7" id="KW-0255">Endonuclease</keyword>
<evidence type="ECO:0000256" key="5">
    <source>
        <dbReference type="ARBA" id="ARBA00047942"/>
    </source>
</evidence>
<dbReference type="InterPro" id="IPR029063">
    <property type="entry name" value="SAM-dependent_MTases_sf"/>
</dbReference>
<dbReference type="EC" id="2.1.1.72" evidence="2"/>
<proteinExistence type="inferred from homology"/>
<dbReference type="GO" id="GO:0004519">
    <property type="term" value="F:endonuclease activity"/>
    <property type="evidence" value="ECO:0007669"/>
    <property type="project" value="UniProtKB-KW"/>
</dbReference>
<feature type="domain" description="DNA methylase adenine-specific" evidence="6">
    <location>
        <begin position="109"/>
        <end position="197"/>
    </location>
</feature>
<keyword evidence="4" id="KW-0808">Transferase</keyword>
<dbReference type="InterPro" id="IPR050953">
    <property type="entry name" value="N4_N6_ade-DNA_methylase"/>
</dbReference>
<evidence type="ECO:0000256" key="1">
    <source>
        <dbReference type="ARBA" id="ARBA00006594"/>
    </source>
</evidence>
<evidence type="ECO:0000256" key="4">
    <source>
        <dbReference type="ARBA" id="ARBA00022679"/>
    </source>
</evidence>
<dbReference type="OrthoDB" id="9784823at2"/>
<dbReference type="GO" id="GO:0009007">
    <property type="term" value="F:site-specific DNA-methyltransferase (adenine-specific) activity"/>
    <property type="evidence" value="ECO:0007669"/>
    <property type="project" value="UniProtKB-EC"/>
</dbReference>
<protein>
    <recommendedName>
        <fullName evidence="2">site-specific DNA-methyltransferase (adenine-specific)</fullName>
        <ecNumber evidence="2">2.1.1.72</ecNumber>
    </recommendedName>
</protein>
<dbReference type="EMBL" id="LYMM01000014">
    <property type="protein sequence ID" value="PNU06057.1"/>
    <property type="molecule type" value="Genomic_DNA"/>
</dbReference>
<keyword evidence="8" id="KW-1185">Reference proteome</keyword>
<keyword evidence="7" id="KW-0540">Nuclease</keyword>
<dbReference type="Pfam" id="PF02384">
    <property type="entry name" value="N6_Mtase"/>
    <property type="match status" value="1"/>
</dbReference>
<dbReference type="Proteomes" id="UP000236327">
    <property type="component" value="Unassembled WGS sequence"/>
</dbReference>
<dbReference type="GO" id="GO:0003677">
    <property type="term" value="F:DNA binding"/>
    <property type="evidence" value="ECO:0007669"/>
    <property type="project" value="InterPro"/>
</dbReference>
<comment type="caution">
    <text evidence="7">The sequence shown here is derived from an EMBL/GenBank/DDBJ whole genome shotgun (WGS) entry which is preliminary data.</text>
</comment>
<name>A0A2K2G4U1_9SPHN</name>
<keyword evidence="7" id="KW-0378">Hydrolase</keyword>
<dbReference type="GO" id="GO:0008170">
    <property type="term" value="F:N-methyltransferase activity"/>
    <property type="evidence" value="ECO:0007669"/>
    <property type="project" value="InterPro"/>
</dbReference>
<comment type="catalytic activity">
    <reaction evidence="5">
        <text>a 2'-deoxyadenosine in DNA + S-adenosyl-L-methionine = an N(6)-methyl-2'-deoxyadenosine in DNA + S-adenosyl-L-homocysteine + H(+)</text>
        <dbReference type="Rhea" id="RHEA:15197"/>
        <dbReference type="Rhea" id="RHEA-COMP:12418"/>
        <dbReference type="Rhea" id="RHEA-COMP:12419"/>
        <dbReference type="ChEBI" id="CHEBI:15378"/>
        <dbReference type="ChEBI" id="CHEBI:57856"/>
        <dbReference type="ChEBI" id="CHEBI:59789"/>
        <dbReference type="ChEBI" id="CHEBI:90615"/>
        <dbReference type="ChEBI" id="CHEBI:90616"/>
        <dbReference type="EC" id="2.1.1.72"/>
    </reaction>
</comment>
<dbReference type="AlphaFoldDB" id="A0A2K2G4U1"/>
<accession>A0A2K2G4U1</accession>
<dbReference type="SUPFAM" id="SSF53335">
    <property type="entry name" value="S-adenosyl-L-methionine-dependent methyltransferases"/>
    <property type="match status" value="1"/>
</dbReference>
<sequence>MAASPLAADASAAHAPHLKAMRKLLERCQPRHDIYTVFGHCMEAIAIAIANSVDLRARARREARYLDIIGRYGADVVESFPQVMAELALTLEAGMSDVLGALFHDLELHNKAKGQFFTPYSLSRAMADMLIGDTATLRETIETRGHLTAMEPACGSGSMVIALADALRSQGINYQRHLHVTAIDIDPRAVHMAYAQLSLLHVPARLIVGNALSGDIREQWFTPAHILGGWKARLASAPQDKTPIETISPVVAAKSAGSFKKTEPAPDCNKPAPLPRQLSLF</sequence>
<dbReference type="GO" id="GO:0032259">
    <property type="term" value="P:methylation"/>
    <property type="evidence" value="ECO:0007669"/>
    <property type="project" value="UniProtKB-KW"/>
</dbReference>
<keyword evidence="3" id="KW-0489">Methyltransferase</keyword>
<evidence type="ECO:0000259" key="6">
    <source>
        <dbReference type="Pfam" id="PF02384"/>
    </source>
</evidence>